<dbReference type="RefSeq" id="WP_349426339.1">
    <property type="nucleotide sequence ID" value="NZ_CP151632.1"/>
</dbReference>
<accession>A0AAU6SFA0</accession>
<protein>
    <submittedName>
        <fullName evidence="1">Ig-like domain-containing protein</fullName>
    </submittedName>
</protein>
<reference evidence="1" key="1">
    <citation type="submission" date="2024-04" db="EMBL/GenBank/DDBJ databases">
        <authorList>
            <person name="Roder T."/>
            <person name="Oberhansli S."/>
            <person name="Kreuzer M."/>
        </authorList>
    </citation>
    <scope>NUCLEOTIDE SEQUENCE</scope>
    <source>
        <strain evidence="1">LWS13-1.2</strain>
    </source>
</reference>
<dbReference type="EMBL" id="CP151632">
    <property type="protein sequence ID" value="WZO35502.1"/>
    <property type="molecule type" value="Genomic_DNA"/>
</dbReference>
<dbReference type="SUPFAM" id="SSF69322">
    <property type="entry name" value="Tricorn protease domain 2"/>
    <property type="match status" value="1"/>
</dbReference>
<dbReference type="Gene3D" id="2.60.40.3440">
    <property type="match status" value="1"/>
</dbReference>
<name>A0AAU6SFA0_9MICO</name>
<organism evidence="1">
    <name type="scientific">Microbacterium sp. LWS13-1.2</name>
    <dbReference type="NCBI Taxonomy" id="3135264"/>
    <lineage>
        <taxon>Bacteria</taxon>
        <taxon>Bacillati</taxon>
        <taxon>Actinomycetota</taxon>
        <taxon>Actinomycetes</taxon>
        <taxon>Micrococcales</taxon>
        <taxon>Microbacteriaceae</taxon>
        <taxon>Microbacterium</taxon>
    </lineage>
</organism>
<gene>
    <name evidence="1" type="ORF">MRBLWS13_003205</name>
</gene>
<proteinExistence type="predicted"/>
<evidence type="ECO:0000313" key="1">
    <source>
        <dbReference type="EMBL" id="WZO35502.1"/>
    </source>
</evidence>
<dbReference type="Pfam" id="PF17963">
    <property type="entry name" value="Big_9"/>
    <property type="match status" value="3"/>
</dbReference>
<sequence>MRRGTVTGLVAAGAVAAAVIGVSIVWPGLDAQETPDVDTAVWALQTGDGRRYARVNTSVGELDTVRSISNPDQVVQTGDAAYLFSDSYSTLTRIDAAMPEDLDEEALQTSQKTPPGTTEVVTAGDYVAYLTDSGAVFAGRLSSGSASQLDPFRTDDEDTPQYTAEAIAVDARGVLFAYSRADGSVLRYDVRDGQVRDRDTLDADGLAAPAITAARDTWAVVDTEDGDVWLRGQDGPVRTPTTGTVVVGAPDAGGTDVYLADDTALVRVPADGSSMATEVGGGTGTVLGTPAQPVTHDGETYAAWLGTGDAGGLLWRSNGATVVLDYGAEAMGDQVRPVFVASDSAVILNDTRSGWAWSVPDGALIASSQDWSLDDRTDPDAVPSGEQLQVVLDPKPPIAEPDAFGVRSGALASLPVLMNDHDPNEDVLTIDPASVTGLDPAFGAVTVTDDDQRLAVRVQPGATGSATFSYAVTDGTTENGLMSESTTVTVTVADAAAESAPEWCGVERCLVEWPQPEVARGGTVTVPVLPGWVDPEGDPLLLLSVENVTGTGSVASTPGGDVVYQHSDTGDGGEQLIELAVTVADTQGQTAVKSLTVKVSPQPQLAAQSFAVTDTVASGMTIDVADHVTGTAGTLSLESVRVLDDAAATATVVGGSTSFDFTAQNPGTFRVDFTVTDGVSEAAGTARITLLPADAPAQLSTSPVVAFVHPQQDATLEVFDAVSNPTRRVLLLSDVTARADDGATLSVDAVGQNHLRVSGTTADGAAGRLGTVSYVVSDGTEDTGASVQGEATVYLLPPAPELAPIAVDDTVVVRAGAQIDIPVLDNDIAPSGGLPTLNPASVRSSSDGALAFASGDLLRYLAPGEPGEYGIEYSVFTTGAPALADTAAVRVRVIDADANRAPTADTLEGRVLSGQSALIEFDGFGMDPDGDVVTLDRIVAQPERGAATITADGASIMYTSVPGDSGQVSFRYRVVDAFGETAEGTVRVGVLDSEANPSPVTFTDYVQVQAGDGNTIRVSPLSNDVDPTMGELRVTDIRPDVPATLIDGSDNPEYERLGDQIVAVDDATVRIAAGDEPATMSFLYDVESSSGNTGRGLIVVRVVRESVPDYPVVADTSLTVESREDFPRGVDVLAGKVTWSGGDAGDLELSLWGDPQGVAVQGSRLRGALPETTQLIPFAVTGESAAGEVTSYGFLRVPGDDDLALTLRAGAASPEVTELESGTFDMASLVARPRGALIEIGDDVRASGARAEAACAIDSGTVIRYDAGAGAPWVDACQVPVRLSGDEEWTLLSVPIVVHPRDPQPELRPGSITVGPGETASFDLKNMTTWQLREDWDGIVYATEHSGTAFQVTQEGSTVTVTGADRAVQGSEEAVLVSVTSHPSVTPARLILRVGAAPSTLPQGGSVVQQCSQASGSSCTIPVIGAGGEVNPLPRTPLEVVDVRPTGSCAGVGFQVASATSITATWTTDAPGATCTATFSVRDAQGRVTNAERDGRVLLDLLGYPKSPASISQASYADGTVTLRVDPGQARAAYPALSGFVIRSGGQEVARCAADGVCPPVAAPNGEQRTYEAWAVNAVGESKGSVRTLAWAYDAPLAPTSVTAAPVVTGDGAGGIVSLVIDGIEVGETGSLEISSPVGEVVRVPVNGNRTSVEVPWYRVGSNTASLITVTPYSRFDLPPGLGGSASGAAATVQANGIGSPLSPQLTLSAVSNGDGTATVTARGSAVVNGDGSGLRYGIVQDGDRCRVIDGGETATFPGLEDGEEYAFRMCVESWWDDESFGRVETTATVRAQQSGRAPQGWTFAVDGRPNVQEQRADWVIRENPTTTERLPNRNRAEFQGWGPGSTVFGQDPGIQVRYVHEFWGTATTWSTVTPRAGSAPYQVQANWTVTSCVGGSPLAYRGQSSNAPNGSSAVFAFGNSQLRYYDEDERLLPHTVDTWDVPIGAKRVEGISVTVNWDAQGWGLAPASTEFSAACQPNNGNPEPPPAP</sequence>